<sequence>MANLEMCLNRTLKGMASIQRNLHAFENMTELRLHELEQFTENTFKVLVEAHNCVLREDVDSVDLGELQ</sequence>
<comment type="caution">
    <text evidence="1">The sequence shown here is derived from an EMBL/GenBank/DDBJ whole genome shotgun (WGS) entry which is preliminary data.</text>
</comment>
<proteinExistence type="predicted"/>
<dbReference type="AlphaFoldDB" id="A0A9D4RKC7"/>
<accession>A0A9D4RKC7</accession>
<dbReference type="Proteomes" id="UP000828390">
    <property type="component" value="Unassembled WGS sequence"/>
</dbReference>
<reference evidence="1" key="2">
    <citation type="submission" date="2020-11" db="EMBL/GenBank/DDBJ databases">
        <authorList>
            <person name="McCartney M.A."/>
            <person name="Auch B."/>
            <person name="Kono T."/>
            <person name="Mallez S."/>
            <person name="Becker A."/>
            <person name="Gohl D.M."/>
            <person name="Silverstein K.A.T."/>
            <person name="Koren S."/>
            <person name="Bechman K.B."/>
            <person name="Herman A."/>
            <person name="Abrahante J.E."/>
            <person name="Garbe J."/>
        </authorList>
    </citation>
    <scope>NUCLEOTIDE SEQUENCE</scope>
    <source>
        <strain evidence="1">Duluth1</strain>
        <tissue evidence="1">Whole animal</tissue>
    </source>
</reference>
<reference evidence="1" key="1">
    <citation type="journal article" date="2019" name="bioRxiv">
        <title>The Genome of the Zebra Mussel, Dreissena polymorpha: A Resource for Invasive Species Research.</title>
        <authorList>
            <person name="McCartney M.A."/>
            <person name="Auch B."/>
            <person name="Kono T."/>
            <person name="Mallez S."/>
            <person name="Zhang Y."/>
            <person name="Obille A."/>
            <person name="Becker A."/>
            <person name="Abrahante J.E."/>
            <person name="Garbe J."/>
            <person name="Badalamenti J.P."/>
            <person name="Herman A."/>
            <person name="Mangelson H."/>
            <person name="Liachko I."/>
            <person name="Sullivan S."/>
            <person name="Sone E.D."/>
            <person name="Koren S."/>
            <person name="Silverstein K.A.T."/>
            <person name="Beckman K.B."/>
            <person name="Gohl D.M."/>
        </authorList>
    </citation>
    <scope>NUCLEOTIDE SEQUENCE</scope>
    <source>
        <strain evidence="1">Duluth1</strain>
        <tissue evidence="1">Whole animal</tissue>
    </source>
</reference>
<protein>
    <submittedName>
        <fullName evidence="1">Uncharacterized protein</fullName>
    </submittedName>
</protein>
<name>A0A9D4RKC7_DREPO</name>
<gene>
    <name evidence="1" type="ORF">DPMN_035181</name>
</gene>
<evidence type="ECO:0000313" key="1">
    <source>
        <dbReference type="EMBL" id="KAH3871966.1"/>
    </source>
</evidence>
<keyword evidence="2" id="KW-1185">Reference proteome</keyword>
<organism evidence="1 2">
    <name type="scientific">Dreissena polymorpha</name>
    <name type="common">Zebra mussel</name>
    <name type="synonym">Mytilus polymorpha</name>
    <dbReference type="NCBI Taxonomy" id="45954"/>
    <lineage>
        <taxon>Eukaryota</taxon>
        <taxon>Metazoa</taxon>
        <taxon>Spiralia</taxon>
        <taxon>Lophotrochozoa</taxon>
        <taxon>Mollusca</taxon>
        <taxon>Bivalvia</taxon>
        <taxon>Autobranchia</taxon>
        <taxon>Heteroconchia</taxon>
        <taxon>Euheterodonta</taxon>
        <taxon>Imparidentia</taxon>
        <taxon>Neoheterodontei</taxon>
        <taxon>Myida</taxon>
        <taxon>Dreissenoidea</taxon>
        <taxon>Dreissenidae</taxon>
        <taxon>Dreissena</taxon>
    </lineage>
</organism>
<dbReference type="EMBL" id="JAIWYP010000002">
    <property type="protein sequence ID" value="KAH3871966.1"/>
    <property type="molecule type" value="Genomic_DNA"/>
</dbReference>
<evidence type="ECO:0000313" key="2">
    <source>
        <dbReference type="Proteomes" id="UP000828390"/>
    </source>
</evidence>